<keyword evidence="2" id="KW-0805">Transcription regulation</keyword>
<gene>
    <name evidence="6" type="ORF">MESMUL_18040</name>
</gene>
<sequence length="307" mass="34439">MYHYSLVDLLLFSAVAEESCLTRGARKAHLSLPSASLRMKSLEEALHVTLFNRKPRGIELTPAGEILNQHVNEIKQTLARMENEIAPYARLRSGVIRIAANYGAMLDFLPVDIPSFLKANPGVQAHLEQKTSPEVVEEIARGRADIGVTAFEGPYEGVKFRDYRKDELILAVPADHPLKDCETVDFSEALEFEFVTFDRDFAMQKFLYEKADEIGRVLKSRLEVEDPLILLRLVSEGLGIGVLSRKAFTSLSAYAKAVPVRLSNSWAQRELRIAVNEDPALRGPWTSALISHLTRDSSDNVYRTQLL</sequence>
<reference evidence="6 7" key="1">
    <citation type="journal article" date="2018" name="Int. J. Syst. Evol. Microbiol.">
        <title>Mesosutterella multiformis gen. nov., sp. nov., a member of the family Sutterellaceae and Sutterella megalosphaeroides sp. nov., isolated from human faeces.</title>
        <authorList>
            <person name="Sakamoto M."/>
            <person name="Ikeyama N."/>
            <person name="Kunihiro T."/>
            <person name="Iino T."/>
            <person name="Yuki M."/>
            <person name="Ohkuma M."/>
        </authorList>
    </citation>
    <scope>NUCLEOTIDE SEQUENCE [LARGE SCALE GENOMIC DNA]</scope>
    <source>
        <strain evidence="6 7">4NBBH2</strain>
    </source>
</reference>
<dbReference type="Gene3D" id="3.40.190.290">
    <property type="match status" value="1"/>
</dbReference>
<dbReference type="GO" id="GO:0005829">
    <property type="term" value="C:cytosol"/>
    <property type="evidence" value="ECO:0007669"/>
    <property type="project" value="TreeGrafter"/>
</dbReference>
<evidence type="ECO:0000259" key="5">
    <source>
        <dbReference type="PROSITE" id="PS50931"/>
    </source>
</evidence>
<feature type="domain" description="HTH lysR-type" evidence="5">
    <location>
        <begin position="8"/>
        <end position="61"/>
    </location>
</feature>
<comment type="caution">
    <text evidence="6">The sequence shown here is derived from an EMBL/GenBank/DDBJ whole genome shotgun (WGS) entry which is preliminary data.</text>
</comment>
<evidence type="ECO:0000256" key="2">
    <source>
        <dbReference type="ARBA" id="ARBA00023015"/>
    </source>
</evidence>
<dbReference type="OrthoDB" id="8839922at2"/>
<dbReference type="GO" id="GO:0003677">
    <property type="term" value="F:DNA binding"/>
    <property type="evidence" value="ECO:0007669"/>
    <property type="project" value="UniProtKB-KW"/>
</dbReference>
<dbReference type="PANTHER" id="PTHR30419:SF2">
    <property type="entry name" value="LYSR FAMILY TRANSCRIPTIONAL REGULATOR"/>
    <property type="match status" value="1"/>
</dbReference>
<evidence type="ECO:0000256" key="1">
    <source>
        <dbReference type="ARBA" id="ARBA00009437"/>
    </source>
</evidence>
<dbReference type="Pfam" id="PF03466">
    <property type="entry name" value="LysR_substrate"/>
    <property type="match status" value="1"/>
</dbReference>
<evidence type="ECO:0000256" key="4">
    <source>
        <dbReference type="ARBA" id="ARBA00023163"/>
    </source>
</evidence>
<dbReference type="InterPro" id="IPR036390">
    <property type="entry name" value="WH_DNA-bd_sf"/>
</dbReference>
<dbReference type="Pfam" id="PF00126">
    <property type="entry name" value="HTH_1"/>
    <property type="match status" value="1"/>
</dbReference>
<dbReference type="InterPro" id="IPR050950">
    <property type="entry name" value="HTH-type_LysR_regulators"/>
</dbReference>
<dbReference type="PROSITE" id="PS50931">
    <property type="entry name" value="HTH_LYSR"/>
    <property type="match status" value="1"/>
</dbReference>
<dbReference type="SUPFAM" id="SSF46785">
    <property type="entry name" value="Winged helix' DNA-binding domain"/>
    <property type="match status" value="1"/>
</dbReference>
<keyword evidence="4" id="KW-0804">Transcription</keyword>
<dbReference type="InterPro" id="IPR000847">
    <property type="entry name" value="LysR_HTH_N"/>
</dbReference>
<keyword evidence="3" id="KW-0238">DNA-binding</keyword>
<dbReference type="SUPFAM" id="SSF53850">
    <property type="entry name" value="Periplasmic binding protein-like II"/>
    <property type="match status" value="1"/>
</dbReference>
<comment type="similarity">
    <text evidence="1">Belongs to the LysR transcriptional regulatory family.</text>
</comment>
<dbReference type="AlphaFoldDB" id="A0A388SG87"/>
<protein>
    <submittedName>
        <fullName evidence="6">Transcriptional regulator</fullName>
    </submittedName>
</protein>
<name>A0A388SG87_9BURK</name>
<dbReference type="Proteomes" id="UP000266091">
    <property type="component" value="Unassembled WGS sequence"/>
</dbReference>
<proteinExistence type="inferred from homology"/>
<accession>A0A388SG87</accession>
<evidence type="ECO:0000313" key="7">
    <source>
        <dbReference type="Proteomes" id="UP000266091"/>
    </source>
</evidence>
<evidence type="ECO:0000313" key="6">
    <source>
        <dbReference type="EMBL" id="GBO94450.1"/>
    </source>
</evidence>
<dbReference type="InterPro" id="IPR036388">
    <property type="entry name" value="WH-like_DNA-bd_sf"/>
</dbReference>
<dbReference type="PANTHER" id="PTHR30419">
    <property type="entry name" value="HTH-TYPE TRANSCRIPTIONAL REGULATOR YBHD"/>
    <property type="match status" value="1"/>
</dbReference>
<dbReference type="EMBL" id="BGZJ01000002">
    <property type="protein sequence ID" value="GBO94450.1"/>
    <property type="molecule type" value="Genomic_DNA"/>
</dbReference>
<dbReference type="RefSeq" id="WP_116270709.1">
    <property type="nucleotide sequence ID" value="NZ_BGZJ01000002.1"/>
</dbReference>
<dbReference type="InterPro" id="IPR005119">
    <property type="entry name" value="LysR_subst-bd"/>
</dbReference>
<evidence type="ECO:0000256" key="3">
    <source>
        <dbReference type="ARBA" id="ARBA00023125"/>
    </source>
</evidence>
<keyword evidence="7" id="KW-1185">Reference proteome</keyword>
<dbReference type="GO" id="GO:0003700">
    <property type="term" value="F:DNA-binding transcription factor activity"/>
    <property type="evidence" value="ECO:0007669"/>
    <property type="project" value="InterPro"/>
</dbReference>
<dbReference type="Gene3D" id="1.10.10.10">
    <property type="entry name" value="Winged helix-like DNA-binding domain superfamily/Winged helix DNA-binding domain"/>
    <property type="match status" value="1"/>
</dbReference>
<organism evidence="6 7">
    <name type="scientific">Mesosutterella multiformis</name>
    <dbReference type="NCBI Taxonomy" id="2259133"/>
    <lineage>
        <taxon>Bacteria</taxon>
        <taxon>Pseudomonadati</taxon>
        <taxon>Pseudomonadota</taxon>
        <taxon>Betaproteobacteria</taxon>
        <taxon>Burkholderiales</taxon>
        <taxon>Sutterellaceae</taxon>
        <taxon>Mesosutterella</taxon>
    </lineage>
</organism>